<evidence type="ECO:0000313" key="6">
    <source>
        <dbReference type="Proteomes" id="UP000001405"/>
    </source>
</evidence>
<dbReference type="OrthoDB" id="450180at2"/>
<organism evidence="6">
    <name type="scientific">Atelocyanobacterium thalassa (isolate ALOHA)</name>
    <dbReference type="NCBI Taxonomy" id="1453429"/>
    <lineage>
        <taxon>Bacteria</taxon>
        <taxon>Bacillati</taxon>
        <taxon>Cyanobacteriota</taxon>
        <taxon>Cyanophyceae</taxon>
        <taxon>Oscillatoriophycideae</taxon>
        <taxon>Chroococcales</taxon>
        <taxon>Aphanothecaceae</taxon>
        <taxon>Candidatus Atelocyanobacterium</taxon>
        <taxon>Candidatus Atelocyanobacterium thalassae</taxon>
    </lineage>
</organism>
<evidence type="ECO:0000256" key="1">
    <source>
        <dbReference type="ARBA" id="ARBA00022763"/>
    </source>
</evidence>
<dbReference type="GO" id="GO:0006281">
    <property type="term" value="P:DNA repair"/>
    <property type="evidence" value="ECO:0007669"/>
    <property type="project" value="UniProtKB-KW"/>
</dbReference>
<name>D3ENF7_ATETH</name>
<dbReference type="EMBL" id="CP001842">
    <property type="protein sequence ID" value="ADB95007.1"/>
    <property type="molecule type" value="Genomic_DNA"/>
</dbReference>
<evidence type="ECO:0000313" key="5">
    <source>
        <dbReference type="EMBL" id="ADB95007.1"/>
    </source>
</evidence>
<accession>D3ENF7</accession>
<dbReference type="STRING" id="1453429.UCYN_02620"/>
<dbReference type="Proteomes" id="UP000001405">
    <property type="component" value="Chromosome"/>
</dbReference>
<dbReference type="InterPro" id="IPR038726">
    <property type="entry name" value="PDDEXK_AddAB-type"/>
</dbReference>
<evidence type="ECO:0000256" key="3">
    <source>
        <dbReference type="ARBA" id="ARBA00023204"/>
    </source>
</evidence>
<evidence type="ECO:0000259" key="4">
    <source>
        <dbReference type="Pfam" id="PF12705"/>
    </source>
</evidence>
<dbReference type="Gene3D" id="3.90.320.10">
    <property type="match status" value="1"/>
</dbReference>
<evidence type="ECO:0000256" key="2">
    <source>
        <dbReference type="ARBA" id="ARBA00022806"/>
    </source>
</evidence>
<keyword evidence="3" id="KW-0234">DNA repair</keyword>
<keyword evidence="2" id="KW-0547">Nucleotide-binding</keyword>
<keyword evidence="6" id="KW-1185">Reference proteome</keyword>
<dbReference type="KEGG" id="cyu:UCYN_02620"/>
<dbReference type="HOGENOM" id="CLU_070318_1_0_3"/>
<dbReference type="GO" id="GO:0004386">
    <property type="term" value="F:helicase activity"/>
    <property type="evidence" value="ECO:0007669"/>
    <property type="project" value="UniProtKB-KW"/>
</dbReference>
<protein>
    <recommendedName>
        <fullName evidence="4">PD-(D/E)XK endonuclease-like domain-containing protein</fullName>
    </recommendedName>
</protein>
<dbReference type="Pfam" id="PF12705">
    <property type="entry name" value="PDDEXK_1"/>
    <property type="match status" value="1"/>
</dbReference>
<proteinExistence type="predicted"/>
<keyword evidence="2" id="KW-0378">Hydrolase</keyword>
<dbReference type="RefSeq" id="WP_012953672.1">
    <property type="nucleotide sequence ID" value="NC_013771.1"/>
</dbReference>
<gene>
    <name evidence="5" type="ordered locus">UCYN_02620</name>
</gene>
<dbReference type="PATRIC" id="fig|713887.8.peg.245"/>
<reference evidence="5 6" key="1">
    <citation type="journal article" date="2010" name="Nature">
        <title>Metabolic streamlining in an open-ocean nitrogen-fixing cyanobacterium.</title>
        <authorList>
            <person name="Tripp H.J."/>
            <person name="Bench S.R."/>
            <person name="Turk K.A."/>
            <person name="Foster R.A."/>
            <person name="Desany B.A."/>
            <person name="Niazi F."/>
            <person name="Affourtit J.P."/>
            <person name="Zehr J.P."/>
        </authorList>
    </citation>
    <scope>NUCLEOTIDE SEQUENCE [LARGE SCALE GENOMIC DNA]</scope>
    <source>
        <strain evidence="6">ALOHA</strain>
    </source>
</reference>
<dbReference type="AlphaFoldDB" id="D3ENF7"/>
<dbReference type="InterPro" id="IPR011604">
    <property type="entry name" value="PDDEXK-like_dom_sf"/>
</dbReference>
<sequence length="253" mass="30361">MIHYPKCDNSLIRLSQSQLNLLETCPPQFKKIYLDHLNFPVSLESQRSLNWGNQFHQLMQQHFMGLSIDAVLAQYSNLSEVIKVLFKCIVEKHILNSQFWTEAEHYITFKKDNYLLTAIYDLLIVKNNQVQILDWKTYLKPNDKKQLESDWQTRLYLYLLAETSTYSPENISMTYWFIKDKYKPQYLSFQYSQNQHQQTKSDLSKLLNYLNYNLYDINQDNNNFGHHKNCKDKCPYHDYLCLKKTSELTFMTE</sequence>
<feature type="domain" description="PD-(D/E)XK endonuclease-like" evidence="4">
    <location>
        <begin position="13"/>
        <end position="238"/>
    </location>
</feature>
<keyword evidence="2" id="KW-0347">Helicase</keyword>
<keyword evidence="1" id="KW-0227">DNA damage</keyword>
<keyword evidence="2" id="KW-0067">ATP-binding</keyword>